<evidence type="ECO:0000256" key="3">
    <source>
        <dbReference type="ARBA" id="ARBA00048741"/>
    </source>
</evidence>
<dbReference type="Gene3D" id="3.40.50.620">
    <property type="entry name" value="HUPs"/>
    <property type="match status" value="1"/>
</dbReference>
<organism evidence="4 5">
    <name type="scientific">Gelidibacter maritimus</name>
    <dbReference type="NCBI Taxonomy" id="2761487"/>
    <lineage>
        <taxon>Bacteria</taxon>
        <taxon>Pseudomonadati</taxon>
        <taxon>Bacteroidota</taxon>
        <taxon>Flavobacteriia</taxon>
        <taxon>Flavobacteriales</taxon>
        <taxon>Flavobacteriaceae</taxon>
        <taxon>Gelidibacter</taxon>
    </lineage>
</organism>
<dbReference type="AlphaFoldDB" id="A0A7W2M4Q6"/>
<dbReference type="PANTHER" id="PTHR43284:SF1">
    <property type="entry name" value="ASPARAGINE SYNTHETASE"/>
    <property type="match status" value="1"/>
</dbReference>
<dbReference type="Proteomes" id="UP000541857">
    <property type="component" value="Unassembled WGS sequence"/>
</dbReference>
<dbReference type="RefSeq" id="WP_182204651.1">
    <property type="nucleotide sequence ID" value="NZ_JACGLT010000005.1"/>
</dbReference>
<protein>
    <recommendedName>
        <fullName evidence="2">asparagine synthase (glutamine-hydrolyzing)</fullName>
        <ecNumber evidence="2">6.3.5.4</ecNumber>
    </recommendedName>
</protein>
<dbReference type="InterPro" id="IPR014729">
    <property type="entry name" value="Rossmann-like_a/b/a_fold"/>
</dbReference>
<dbReference type="PANTHER" id="PTHR43284">
    <property type="entry name" value="ASPARAGINE SYNTHETASE (GLUTAMINE-HYDROLYZING)"/>
    <property type="match status" value="1"/>
</dbReference>
<dbReference type="EMBL" id="JACGLT010000005">
    <property type="protein sequence ID" value="MBA6152689.1"/>
    <property type="molecule type" value="Genomic_DNA"/>
</dbReference>
<evidence type="ECO:0000256" key="1">
    <source>
        <dbReference type="ARBA" id="ARBA00005187"/>
    </source>
</evidence>
<keyword evidence="5" id="KW-1185">Reference proteome</keyword>
<gene>
    <name evidence="4" type="ORF">H3Z82_08140</name>
</gene>
<reference evidence="4 5" key="1">
    <citation type="submission" date="2020-07" db="EMBL/GenBank/DDBJ databases">
        <title>Bacterium isolated from marine sediment.</title>
        <authorList>
            <person name="Shang D."/>
        </authorList>
    </citation>
    <scope>NUCLEOTIDE SEQUENCE [LARGE SCALE GENOMIC DNA]</scope>
    <source>
        <strain evidence="4 5">F6074</strain>
    </source>
</reference>
<dbReference type="EC" id="6.3.5.4" evidence="2"/>
<accession>A0A7W2M4Q6</accession>
<evidence type="ECO:0000313" key="4">
    <source>
        <dbReference type="EMBL" id="MBA6152689.1"/>
    </source>
</evidence>
<comment type="caution">
    <text evidence="4">The sequence shown here is derived from an EMBL/GenBank/DDBJ whole genome shotgun (WGS) entry which is preliminary data.</text>
</comment>
<dbReference type="SUPFAM" id="SSF52402">
    <property type="entry name" value="Adenine nucleotide alpha hydrolases-like"/>
    <property type="match status" value="1"/>
</dbReference>
<name>A0A7W2M4Q6_9FLAO</name>
<comment type="pathway">
    <text evidence="1">Amino-acid biosynthesis; L-asparagine biosynthesis; L-asparagine from L-aspartate (L-Gln route): step 1/1.</text>
</comment>
<dbReference type="GO" id="GO:0004066">
    <property type="term" value="F:asparagine synthase (glutamine-hydrolyzing) activity"/>
    <property type="evidence" value="ECO:0007669"/>
    <property type="project" value="UniProtKB-EC"/>
</dbReference>
<evidence type="ECO:0000256" key="2">
    <source>
        <dbReference type="ARBA" id="ARBA00012737"/>
    </source>
</evidence>
<dbReference type="InterPro" id="IPR051786">
    <property type="entry name" value="ASN_synthetase/amidase"/>
</dbReference>
<sequence length="462" mass="54042">MKTITTPIIPIKQLFANVKTPHTLNYEAICVFTAIGFFLDQDAYWKDKIALKPGTTYTLDGNGEVTTSKENFRWHYEPRNISFKTAVTEFTELFETIIKEQSGTNTVLLPLSGGLDSRTQAVALKHLGAAVHSYCYSFENGFKEHEIGRKIAEVCGFRYDPFIIPPNYLWDVIEEVSSINDCYSDFTHPRQIAVLDDFKRMQGEFSLGHWGDVFFDRGFAAADEKYSDLEIIYKKVVKKGGMAVASKLWKAWDLDGDFESYLKQRIQDLLDKIDIPHRESKIRAFKSLYWAPRWTSVSLTFFENAHPIHLPYYDDRMCRFVCGIPEAYLADRKIQIAYIKNRNPNVAKIEWQDQMPYNLYNYKDRQLLKTFSYKVKNKMQREINAVLGKKYIQRNWELQFLGEENDGHLRGYLYQPDFLNFVGKDVVDDLYQKFKTEDAVFYSHSMSMLLTLSVWYRKLKTL</sequence>
<proteinExistence type="predicted"/>
<comment type="catalytic activity">
    <reaction evidence="3">
        <text>L-aspartate + L-glutamine + ATP + H2O = L-asparagine + L-glutamate + AMP + diphosphate + H(+)</text>
        <dbReference type="Rhea" id="RHEA:12228"/>
        <dbReference type="ChEBI" id="CHEBI:15377"/>
        <dbReference type="ChEBI" id="CHEBI:15378"/>
        <dbReference type="ChEBI" id="CHEBI:29985"/>
        <dbReference type="ChEBI" id="CHEBI:29991"/>
        <dbReference type="ChEBI" id="CHEBI:30616"/>
        <dbReference type="ChEBI" id="CHEBI:33019"/>
        <dbReference type="ChEBI" id="CHEBI:58048"/>
        <dbReference type="ChEBI" id="CHEBI:58359"/>
        <dbReference type="ChEBI" id="CHEBI:456215"/>
        <dbReference type="EC" id="6.3.5.4"/>
    </reaction>
</comment>
<evidence type="ECO:0000313" key="5">
    <source>
        <dbReference type="Proteomes" id="UP000541857"/>
    </source>
</evidence>